<name>A0A1H7CU77_9DEIO</name>
<protein>
    <recommendedName>
        <fullName evidence="3">Tetratricopeptide repeat-containing protein</fullName>
    </recommendedName>
</protein>
<sequence length="105" mass="11707">MRPAYLSAARHLQLGREYAVEGEGRRALRAYQDALDLLRTLPPERTRDVLLAHIHLAFYQTLTLGGDTRAGQTHLHLGVSYARTTRDPLARAIAEECLSGLETVL</sequence>
<dbReference type="OrthoDB" id="69507at2"/>
<evidence type="ECO:0000313" key="1">
    <source>
        <dbReference type="EMBL" id="SEJ92744.1"/>
    </source>
</evidence>
<dbReference type="EMBL" id="FNZA01000039">
    <property type="protein sequence ID" value="SEJ92744.1"/>
    <property type="molecule type" value="Genomic_DNA"/>
</dbReference>
<evidence type="ECO:0008006" key="3">
    <source>
        <dbReference type="Google" id="ProtNLM"/>
    </source>
</evidence>
<dbReference type="Proteomes" id="UP000199223">
    <property type="component" value="Unassembled WGS sequence"/>
</dbReference>
<dbReference type="AlphaFoldDB" id="A0A1H7CU77"/>
<keyword evidence="2" id="KW-1185">Reference proteome</keyword>
<dbReference type="RefSeq" id="WP_092265849.1">
    <property type="nucleotide sequence ID" value="NZ_FNZA01000039.1"/>
</dbReference>
<organism evidence="1 2">
    <name type="scientific">Deinococcus reticulitermitis</name>
    <dbReference type="NCBI Taxonomy" id="856736"/>
    <lineage>
        <taxon>Bacteria</taxon>
        <taxon>Thermotogati</taxon>
        <taxon>Deinococcota</taxon>
        <taxon>Deinococci</taxon>
        <taxon>Deinococcales</taxon>
        <taxon>Deinococcaceae</taxon>
        <taxon>Deinococcus</taxon>
    </lineage>
</organism>
<gene>
    <name evidence="1" type="ORF">SAMN04488058_13912</name>
</gene>
<dbReference type="STRING" id="856736.SAMN04488058_13912"/>
<evidence type="ECO:0000313" key="2">
    <source>
        <dbReference type="Proteomes" id="UP000199223"/>
    </source>
</evidence>
<accession>A0A1H7CU77</accession>
<proteinExistence type="predicted"/>
<reference evidence="2" key="1">
    <citation type="submission" date="2016-10" db="EMBL/GenBank/DDBJ databases">
        <authorList>
            <person name="Varghese N."/>
            <person name="Submissions S."/>
        </authorList>
    </citation>
    <scope>NUCLEOTIDE SEQUENCE [LARGE SCALE GENOMIC DNA]</scope>
    <source>
        <strain evidence="2">CGMCC 1.10218</strain>
    </source>
</reference>